<keyword evidence="1" id="KW-0812">Transmembrane</keyword>
<proteinExistence type="predicted"/>
<evidence type="ECO:0000313" key="3">
    <source>
        <dbReference type="Proteomes" id="UP000245667"/>
    </source>
</evidence>
<keyword evidence="1" id="KW-0472">Membrane</keyword>
<accession>A0A316DWA9</accession>
<keyword evidence="1" id="KW-1133">Transmembrane helix</keyword>
<organism evidence="2 3">
    <name type="scientific">Maribacter polysiphoniae</name>
    <dbReference type="NCBI Taxonomy" id="429344"/>
    <lineage>
        <taxon>Bacteria</taxon>
        <taxon>Pseudomonadati</taxon>
        <taxon>Bacteroidota</taxon>
        <taxon>Flavobacteriia</taxon>
        <taxon>Flavobacteriales</taxon>
        <taxon>Flavobacteriaceae</taxon>
        <taxon>Maribacter</taxon>
    </lineage>
</organism>
<feature type="transmembrane region" description="Helical" evidence="1">
    <location>
        <begin position="69"/>
        <end position="89"/>
    </location>
</feature>
<sequence>MRLISWIWFWYVLVGFIMGGGAVLIWHILKSVHLKLVWYEWILMILVYFVFMLMCQTFIASFQEFEPKAAWFSLIFMGIPVLIMGVVLFRSLRKRYTKKQVD</sequence>
<name>A0A316DWA9_9FLAO</name>
<gene>
    <name evidence="2" type="ORF">LX92_03528</name>
</gene>
<comment type="caution">
    <text evidence="2">The sequence shown here is derived from an EMBL/GenBank/DDBJ whole genome shotgun (WGS) entry which is preliminary data.</text>
</comment>
<dbReference type="EMBL" id="QGGQ01000010">
    <property type="protein sequence ID" value="PWK21748.1"/>
    <property type="molecule type" value="Genomic_DNA"/>
</dbReference>
<evidence type="ECO:0000313" key="2">
    <source>
        <dbReference type="EMBL" id="PWK21748.1"/>
    </source>
</evidence>
<evidence type="ECO:0000256" key="1">
    <source>
        <dbReference type="SAM" id="Phobius"/>
    </source>
</evidence>
<feature type="transmembrane region" description="Helical" evidence="1">
    <location>
        <begin position="6"/>
        <end position="29"/>
    </location>
</feature>
<protein>
    <submittedName>
        <fullName evidence="2">Uncharacterized protein</fullName>
    </submittedName>
</protein>
<dbReference type="Proteomes" id="UP000245667">
    <property type="component" value="Unassembled WGS sequence"/>
</dbReference>
<dbReference type="AlphaFoldDB" id="A0A316DWA9"/>
<reference evidence="2 3" key="1">
    <citation type="submission" date="2018-05" db="EMBL/GenBank/DDBJ databases">
        <title>Genomic Encyclopedia of Archaeal and Bacterial Type Strains, Phase II (KMG-II): from individual species to whole genera.</title>
        <authorList>
            <person name="Goeker M."/>
        </authorList>
    </citation>
    <scope>NUCLEOTIDE SEQUENCE [LARGE SCALE GENOMIC DNA]</scope>
    <source>
        <strain evidence="2 3">DSM 23514</strain>
    </source>
</reference>
<feature type="transmembrane region" description="Helical" evidence="1">
    <location>
        <begin position="41"/>
        <end position="63"/>
    </location>
</feature>